<accession>A0A0A9E3S7</accession>
<proteinExistence type="predicted"/>
<dbReference type="AlphaFoldDB" id="A0A0A9E3S7"/>
<name>A0A0A9E3S7_ARUDO</name>
<protein>
    <submittedName>
        <fullName evidence="1">Uncharacterized protein</fullName>
    </submittedName>
</protein>
<evidence type="ECO:0000313" key="1">
    <source>
        <dbReference type="EMBL" id="JAD93668.1"/>
    </source>
</evidence>
<reference evidence="1" key="1">
    <citation type="submission" date="2014-09" db="EMBL/GenBank/DDBJ databases">
        <authorList>
            <person name="Magalhaes I.L.F."/>
            <person name="Oliveira U."/>
            <person name="Santos F.R."/>
            <person name="Vidigal T.H.D.A."/>
            <person name="Brescovit A.D."/>
            <person name="Santos A.J."/>
        </authorList>
    </citation>
    <scope>NUCLEOTIDE SEQUENCE</scope>
    <source>
        <tissue evidence="1">Shoot tissue taken approximately 20 cm above the soil surface</tissue>
    </source>
</reference>
<reference evidence="1" key="2">
    <citation type="journal article" date="2015" name="Data Brief">
        <title>Shoot transcriptome of the giant reed, Arundo donax.</title>
        <authorList>
            <person name="Barrero R.A."/>
            <person name="Guerrero F.D."/>
            <person name="Moolhuijzen P."/>
            <person name="Goolsby J.A."/>
            <person name="Tidwell J."/>
            <person name="Bellgard S.E."/>
            <person name="Bellgard M.I."/>
        </authorList>
    </citation>
    <scope>NUCLEOTIDE SEQUENCE</scope>
    <source>
        <tissue evidence="1">Shoot tissue taken approximately 20 cm above the soil surface</tissue>
    </source>
</reference>
<sequence length="119" mass="12124">MSTSARLAPPYTRTSPGNAATAAVSSTTFLASSAASSATSVFAGDEPASTYPTFCSLARDLPLRAPVSVLTTVTVVNSLVPLIFATVCHSSAATSSKVPAACRSCCWSFLSIGSVTWKV</sequence>
<organism evidence="1">
    <name type="scientific">Arundo donax</name>
    <name type="common">Giant reed</name>
    <name type="synonym">Donax arundinaceus</name>
    <dbReference type="NCBI Taxonomy" id="35708"/>
    <lineage>
        <taxon>Eukaryota</taxon>
        <taxon>Viridiplantae</taxon>
        <taxon>Streptophyta</taxon>
        <taxon>Embryophyta</taxon>
        <taxon>Tracheophyta</taxon>
        <taxon>Spermatophyta</taxon>
        <taxon>Magnoliopsida</taxon>
        <taxon>Liliopsida</taxon>
        <taxon>Poales</taxon>
        <taxon>Poaceae</taxon>
        <taxon>PACMAD clade</taxon>
        <taxon>Arundinoideae</taxon>
        <taxon>Arundineae</taxon>
        <taxon>Arundo</taxon>
    </lineage>
</organism>
<dbReference type="EMBL" id="GBRH01204227">
    <property type="protein sequence ID" value="JAD93668.1"/>
    <property type="molecule type" value="Transcribed_RNA"/>
</dbReference>